<evidence type="ECO:0000313" key="2">
    <source>
        <dbReference type="Proteomes" id="UP000075573"/>
    </source>
</evidence>
<dbReference type="PATRIC" id="fig|442.7.peg.405"/>
<dbReference type="Proteomes" id="UP000075573">
    <property type="component" value="Unassembled WGS sequence"/>
</dbReference>
<protein>
    <submittedName>
        <fullName evidence="1">Uncharacterized protein</fullName>
    </submittedName>
</protein>
<proteinExistence type="predicted"/>
<dbReference type="AlphaFoldDB" id="A0A149R4I3"/>
<organism evidence="1 2">
    <name type="scientific">Gluconobacter potus</name>
    <dbReference type="NCBI Taxonomy" id="2724927"/>
    <lineage>
        <taxon>Bacteria</taxon>
        <taxon>Pseudomonadati</taxon>
        <taxon>Pseudomonadota</taxon>
        <taxon>Alphaproteobacteria</taxon>
        <taxon>Acetobacterales</taxon>
        <taxon>Acetobacteraceae</taxon>
        <taxon>Gluconobacter</taxon>
    </lineage>
</organism>
<reference evidence="1 2" key="1">
    <citation type="submission" date="2015-06" db="EMBL/GenBank/DDBJ databases">
        <title>Improved classification and identification of acetic acid bacteria using matrix-assisted laser desorption/ionization time-of-flight mass spectrometry; Gluconobacter nephelii and Gluconobacter uchimurae are later heterotypic synonyms of Gluconobacter japonicus and Gluconobacter oxydans, respectively.</title>
        <authorList>
            <person name="Li L."/>
            <person name="Cleenwerck I."/>
            <person name="De Vuyst L."/>
            <person name="Vandamme P."/>
        </authorList>
    </citation>
    <scope>NUCLEOTIDE SEQUENCE [LARGE SCALE GENOMIC DNA]</scope>
    <source>
        <strain evidence="1 2">LMG 1764</strain>
    </source>
</reference>
<dbReference type="RefSeq" id="WP_062493394.1">
    <property type="nucleotide sequence ID" value="NZ_LHZB01000019.1"/>
</dbReference>
<gene>
    <name evidence="1" type="ORF">AD929_00115</name>
</gene>
<evidence type="ECO:0000313" key="1">
    <source>
        <dbReference type="EMBL" id="KXV04371.1"/>
    </source>
</evidence>
<dbReference type="EMBL" id="LHZB01000019">
    <property type="protein sequence ID" value="KXV04371.1"/>
    <property type="molecule type" value="Genomic_DNA"/>
</dbReference>
<accession>A0A149R4I3</accession>
<sequence length="91" mass="9804">MAVDVTFNDQSVNTEQFVADFKNSISQSLTKAADSIFKDYQKTVTAPTSTNNTLSFHKDEMTGGATSGAYLADIGDHSRIALPAIFSHEGQ</sequence>
<name>A0A149R4I3_9PROT</name>
<comment type="caution">
    <text evidence="1">The sequence shown here is derived from an EMBL/GenBank/DDBJ whole genome shotgun (WGS) entry which is preliminary data.</text>
</comment>